<evidence type="ECO:0000256" key="1">
    <source>
        <dbReference type="SAM" id="MobiDB-lite"/>
    </source>
</evidence>
<proteinExistence type="predicted"/>
<evidence type="ECO:0000313" key="2">
    <source>
        <dbReference type="EMBL" id="MCI8212807.1"/>
    </source>
</evidence>
<gene>
    <name evidence="2" type="ORF">AUC61_25065</name>
</gene>
<comment type="caution">
    <text evidence="2">The sequence shown here is derived from an EMBL/GenBank/DDBJ whole genome shotgun (WGS) entry which is preliminary data.</text>
</comment>
<keyword evidence="3" id="KW-1185">Reference proteome</keyword>
<name>A0ABS9ZTF1_9PSED</name>
<feature type="region of interest" description="Disordered" evidence="1">
    <location>
        <begin position="1"/>
        <end position="61"/>
    </location>
</feature>
<dbReference type="RefSeq" id="WP_243248952.1">
    <property type="nucleotide sequence ID" value="NZ_LOHG01000029.1"/>
</dbReference>
<reference evidence="2 3" key="1">
    <citation type="submission" date="2015-12" db="EMBL/GenBank/DDBJ databases">
        <title>Phylogenomics in the description of a new species in the Pseudomonas syringae group.</title>
        <authorList>
            <person name="Busquets A."/>
            <person name="Gomila M."/>
            <person name="Beiki F."/>
            <person name="Rahimian H."/>
            <person name="Mulet M."/>
            <person name="Sanchez D."/>
            <person name="Garcia-Valdes E."/>
            <person name="Lalucat J."/>
        </authorList>
    </citation>
    <scope>NUCLEOTIDE SEQUENCE [LARGE SCALE GENOMIC DNA]</scope>
    <source>
        <strain evidence="2 3">S25</strain>
    </source>
</reference>
<dbReference type="EMBL" id="LOHG01000029">
    <property type="protein sequence ID" value="MCI8212807.1"/>
    <property type="molecule type" value="Genomic_DNA"/>
</dbReference>
<protein>
    <submittedName>
        <fullName evidence="2">Uncharacterized protein</fullName>
    </submittedName>
</protein>
<dbReference type="Proteomes" id="UP001320513">
    <property type="component" value="Unassembled WGS sequence"/>
</dbReference>
<evidence type="ECO:0000313" key="3">
    <source>
        <dbReference type="Proteomes" id="UP001320513"/>
    </source>
</evidence>
<organism evidence="2 3">
    <name type="scientific">Pseudomonas maioricensis</name>
    <dbReference type="NCBI Taxonomy" id="1766623"/>
    <lineage>
        <taxon>Bacteria</taxon>
        <taxon>Pseudomonadati</taxon>
        <taxon>Pseudomonadota</taxon>
        <taxon>Gammaproteobacteria</taxon>
        <taxon>Pseudomonadales</taxon>
        <taxon>Pseudomonadaceae</taxon>
        <taxon>Pseudomonas</taxon>
    </lineage>
</organism>
<accession>A0ABS9ZTF1</accession>
<sequence length="103" mass="11122">MRIDGPSQRSYPIKRKPRNQPAIVDGTFEEVENDAEVAQQPAHGARSGGSGQANSTANVPARQQDIIFPRSMSTRVANALASYLATASFVDWDLEVSGLDVHV</sequence>